<evidence type="ECO:0000256" key="5">
    <source>
        <dbReference type="ARBA" id="ARBA00022801"/>
    </source>
</evidence>
<evidence type="ECO:0000256" key="2">
    <source>
        <dbReference type="ARBA" id="ARBA00004963"/>
    </source>
</evidence>
<dbReference type="SUPFAM" id="SSF56281">
    <property type="entry name" value="Metallo-hydrolase/oxidoreductase"/>
    <property type="match status" value="1"/>
</dbReference>
<accession>A0ABS8C0N5</accession>
<proteinExistence type="inferred from homology"/>
<feature type="binding site" evidence="7">
    <location>
        <position position="59"/>
    </location>
    <ligand>
        <name>Zn(2+)</name>
        <dbReference type="ChEBI" id="CHEBI:29105"/>
        <label>2</label>
    </ligand>
</feature>
<reference evidence="9 10" key="1">
    <citation type="submission" date="2021-10" db="EMBL/GenBank/DDBJ databases">
        <title>Alishewanella koreense sp. nov. isolated from seawater of southwestern coast in South Korea and the proposal for the reclassification of Rheinheimera perlucida and Rheinheimera tuosuensis as Arsukibacterium perlucida and Arsukibacterium tuosuensis.</title>
        <authorList>
            <person name="Kim K.H."/>
            <person name="Ruan W."/>
            <person name="Kim K.R."/>
            <person name="Baek J.H."/>
            <person name="Jeon C.O."/>
        </authorList>
    </citation>
    <scope>NUCLEOTIDE SEQUENCE [LARGE SCALE GENOMIC DNA]</scope>
    <source>
        <strain evidence="9 10">16-MA</strain>
    </source>
</reference>
<evidence type="ECO:0000256" key="4">
    <source>
        <dbReference type="ARBA" id="ARBA00022723"/>
    </source>
</evidence>
<evidence type="ECO:0000256" key="3">
    <source>
        <dbReference type="ARBA" id="ARBA00006759"/>
    </source>
</evidence>
<feature type="binding site" evidence="7">
    <location>
        <position position="60"/>
    </location>
    <ligand>
        <name>Zn(2+)</name>
        <dbReference type="ChEBI" id="CHEBI:29105"/>
        <label>2</label>
    </ligand>
</feature>
<feature type="binding site" evidence="7">
    <location>
        <position position="171"/>
    </location>
    <ligand>
        <name>Zn(2+)</name>
        <dbReference type="ChEBI" id="CHEBI:29105"/>
        <label>2</label>
    </ligand>
</feature>
<dbReference type="EMBL" id="JAEINI020000001">
    <property type="protein sequence ID" value="MCB5225733.1"/>
    <property type="molecule type" value="Genomic_DNA"/>
</dbReference>
<comment type="subunit">
    <text evidence="7">Monomer.</text>
</comment>
<dbReference type="InterPro" id="IPR036866">
    <property type="entry name" value="RibonucZ/Hydroxyglut_hydro"/>
</dbReference>
<dbReference type="CDD" id="cd07723">
    <property type="entry name" value="hydroxyacylglutathione_hydrolase_MBL-fold"/>
    <property type="match status" value="1"/>
</dbReference>
<gene>
    <name evidence="7 9" type="primary">gloB</name>
    <name evidence="9" type="ORF">JAO78_002775</name>
</gene>
<dbReference type="PANTHER" id="PTHR43705:SF1">
    <property type="entry name" value="HYDROXYACYLGLUTATHIONE HYDROLASE GLOB"/>
    <property type="match status" value="1"/>
</dbReference>
<dbReference type="InterPro" id="IPR017782">
    <property type="entry name" value="Hydroxyacylglutathione_Hdrlase"/>
</dbReference>
<feature type="binding site" evidence="7">
    <location>
        <position position="133"/>
    </location>
    <ligand>
        <name>Zn(2+)</name>
        <dbReference type="ChEBI" id="CHEBI:29105"/>
        <label>2</label>
    </ligand>
</feature>
<keyword evidence="6 7" id="KW-0862">Zinc</keyword>
<feature type="binding site" evidence="7">
    <location>
        <position position="57"/>
    </location>
    <ligand>
        <name>Zn(2+)</name>
        <dbReference type="ChEBI" id="CHEBI:29105"/>
        <label>1</label>
    </ligand>
</feature>
<feature type="binding site" evidence="7">
    <location>
        <position position="55"/>
    </location>
    <ligand>
        <name>Zn(2+)</name>
        <dbReference type="ChEBI" id="CHEBI:29105"/>
        <label>1</label>
    </ligand>
</feature>
<name>A0ABS8C0N5_9ALTE</name>
<keyword evidence="10" id="KW-1185">Reference proteome</keyword>
<comment type="caution">
    <text evidence="9">The sequence shown here is derived from an EMBL/GenBank/DDBJ whole genome shotgun (WGS) entry which is preliminary data.</text>
</comment>
<dbReference type="InterPro" id="IPR035680">
    <property type="entry name" value="Clx_II_MBL"/>
</dbReference>
<evidence type="ECO:0000256" key="7">
    <source>
        <dbReference type="HAMAP-Rule" id="MF_01374"/>
    </source>
</evidence>
<comment type="function">
    <text evidence="7">Thiolesterase that catalyzes the hydrolysis of S-D-lactoyl-glutathione to form glutathione and D-lactic acid.</text>
</comment>
<dbReference type="PIRSF" id="PIRSF005457">
    <property type="entry name" value="Glx"/>
    <property type="match status" value="1"/>
</dbReference>
<comment type="similarity">
    <text evidence="3 7">Belongs to the metallo-beta-lactamase superfamily. Glyoxalase II family.</text>
</comment>
<evidence type="ECO:0000256" key="6">
    <source>
        <dbReference type="ARBA" id="ARBA00022833"/>
    </source>
</evidence>
<dbReference type="RefSeq" id="WP_226749817.1">
    <property type="nucleotide sequence ID" value="NZ_JAEINI020000001.1"/>
</dbReference>
<dbReference type="Gene3D" id="3.60.15.10">
    <property type="entry name" value="Ribonuclease Z/Hydroxyacylglutathione hydrolase-like"/>
    <property type="match status" value="1"/>
</dbReference>
<comment type="pathway">
    <text evidence="2 7">Secondary metabolite metabolism; methylglyoxal degradation; (R)-lactate from methylglyoxal: step 2/2.</text>
</comment>
<keyword evidence="4 7" id="KW-0479">Metal-binding</keyword>
<dbReference type="EC" id="3.1.2.6" evidence="7"/>
<dbReference type="HAMAP" id="MF_01374">
    <property type="entry name" value="Glyoxalase_2"/>
    <property type="match status" value="1"/>
</dbReference>
<feature type="binding site" evidence="7">
    <location>
        <position position="133"/>
    </location>
    <ligand>
        <name>Zn(2+)</name>
        <dbReference type="ChEBI" id="CHEBI:29105"/>
        <label>1</label>
    </ligand>
</feature>
<dbReference type="Proteomes" id="UP000633814">
    <property type="component" value="Unassembled WGS sequence"/>
</dbReference>
<evidence type="ECO:0000259" key="8">
    <source>
        <dbReference type="SMART" id="SM00849"/>
    </source>
</evidence>
<evidence type="ECO:0000256" key="1">
    <source>
        <dbReference type="ARBA" id="ARBA00001623"/>
    </source>
</evidence>
<dbReference type="NCBIfam" id="TIGR03413">
    <property type="entry name" value="GSH_gloB"/>
    <property type="match status" value="1"/>
</dbReference>
<dbReference type="SMART" id="SM00849">
    <property type="entry name" value="Lactamase_B"/>
    <property type="match status" value="1"/>
</dbReference>
<organism evidence="9 10">
    <name type="scientific">Alishewanella maricola</name>
    <dbReference type="NCBI Taxonomy" id="2795740"/>
    <lineage>
        <taxon>Bacteria</taxon>
        <taxon>Pseudomonadati</taxon>
        <taxon>Pseudomonadota</taxon>
        <taxon>Gammaproteobacteria</taxon>
        <taxon>Alteromonadales</taxon>
        <taxon>Alteromonadaceae</taxon>
        <taxon>Alishewanella</taxon>
    </lineage>
</organism>
<feature type="binding site" evidence="7">
    <location>
        <position position="116"/>
    </location>
    <ligand>
        <name>Zn(2+)</name>
        <dbReference type="ChEBI" id="CHEBI:29105"/>
        <label>1</label>
    </ligand>
</feature>
<comment type="catalytic activity">
    <reaction evidence="1 7">
        <text>an S-(2-hydroxyacyl)glutathione + H2O = a 2-hydroxy carboxylate + glutathione + H(+)</text>
        <dbReference type="Rhea" id="RHEA:21864"/>
        <dbReference type="ChEBI" id="CHEBI:15377"/>
        <dbReference type="ChEBI" id="CHEBI:15378"/>
        <dbReference type="ChEBI" id="CHEBI:57925"/>
        <dbReference type="ChEBI" id="CHEBI:58896"/>
        <dbReference type="ChEBI" id="CHEBI:71261"/>
        <dbReference type="EC" id="3.1.2.6"/>
    </reaction>
</comment>
<dbReference type="Pfam" id="PF16123">
    <property type="entry name" value="HAGH_C"/>
    <property type="match status" value="1"/>
</dbReference>
<dbReference type="InterPro" id="IPR050110">
    <property type="entry name" value="Glyoxalase_II_hydrolase"/>
</dbReference>
<dbReference type="InterPro" id="IPR001279">
    <property type="entry name" value="Metallo-B-lactamas"/>
</dbReference>
<protein>
    <recommendedName>
        <fullName evidence="7">Hydroxyacylglutathione hydrolase</fullName>
        <ecNumber evidence="7">3.1.2.6</ecNumber>
    </recommendedName>
    <alternativeName>
        <fullName evidence="7">Glyoxalase II</fullName>
        <shortName evidence="7">Glx II</shortName>
    </alternativeName>
</protein>
<sequence length="255" mass="28922">MLDISPIHAFQDNYIWVMSRPNQPHCLLVDPGDATVVNQYLQQTGKQLLGILITHHHADHTGGLAQLKQQWPEVRIIGPEAEQHKIPLLTETVADNSIIHFPELNWHCQTLQVPGHTAGHVAYYSADVLFCGDTLFSGGCGRLFEGTPAQMLQSLQRLAHLPSTTKVYCTHEYTLTNLRFACEVEPDNLDLLDYQQQSQLKRQNNQETLPSNLALEKKINPFLRCENIALQHKFKQSSALELFTYLRAAKDQFKS</sequence>
<dbReference type="PANTHER" id="PTHR43705">
    <property type="entry name" value="HYDROXYACYLGLUTATHIONE HYDROLASE"/>
    <property type="match status" value="1"/>
</dbReference>
<dbReference type="Pfam" id="PF00753">
    <property type="entry name" value="Lactamase_B"/>
    <property type="match status" value="1"/>
</dbReference>
<comment type="cofactor">
    <cofactor evidence="7">
        <name>Zn(2+)</name>
        <dbReference type="ChEBI" id="CHEBI:29105"/>
    </cofactor>
    <text evidence="7">Binds 2 Zn(2+) ions per subunit.</text>
</comment>
<feature type="domain" description="Metallo-beta-lactamase" evidence="8">
    <location>
        <begin position="12"/>
        <end position="171"/>
    </location>
</feature>
<keyword evidence="5 7" id="KW-0378">Hydrolase</keyword>
<evidence type="ECO:0000313" key="9">
    <source>
        <dbReference type="EMBL" id="MCB5225733.1"/>
    </source>
</evidence>
<dbReference type="GO" id="GO:0004416">
    <property type="term" value="F:hydroxyacylglutathione hydrolase activity"/>
    <property type="evidence" value="ECO:0007669"/>
    <property type="project" value="UniProtKB-EC"/>
</dbReference>
<dbReference type="InterPro" id="IPR032282">
    <property type="entry name" value="HAGH_C"/>
</dbReference>
<evidence type="ECO:0000313" key="10">
    <source>
        <dbReference type="Proteomes" id="UP000633814"/>
    </source>
</evidence>